<dbReference type="PANTHER" id="PTHR44757">
    <property type="entry name" value="DIGUANYLATE CYCLASE DGCP"/>
    <property type="match status" value="1"/>
</dbReference>
<organism evidence="3 4">
    <name type="scientific">Funiculus sociatus GB2-A5</name>
    <dbReference type="NCBI Taxonomy" id="2933946"/>
    <lineage>
        <taxon>Bacteria</taxon>
        <taxon>Bacillati</taxon>
        <taxon>Cyanobacteriota</taxon>
        <taxon>Cyanophyceae</taxon>
        <taxon>Coleofasciculales</taxon>
        <taxon>Coleofasciculaceae</taxon>
        <taxon>Funiculus</taxon>
    </lineage>
</organism>
<dbReference type="Pfam" id="PF00989">
    <property type="entry name" value="PAS"/>
    <property type="match status" value="1"/>
</dbReference>
<feature type="domain" description="PAS" evidence="2">
    <location>
        <begin position="196"/>
        <end position="271"/>
    </location>
</feature>
<dbReference type="Gene3D" id="3.30.450.20">
    <property type="entry name" value="PAS domain"/>
    <property type="match status" value="2"/>
</dbReference>
<dbReference type="RefSeq" id="WP_190421220.1">
    <property type="nucleotide sequence ID" value="NZ_JAMPKK010000047.1"/>
</dbReference>
<keyword evidence="1" id="KW-0175">Coiled coil</keyword>
<proteinExistence type="predicted"/>
<keyword evidence="4" id="KW-1185">Reference proteome</keyword>
<comment type="caution">
    <text evidence="3">The sequence shown here is derived from an EMBL/GenBank/DDBJ whole genome shotgun (WGS) entry which is preliminary data.</text>
</comment>
<dbReference type="InterPro" id="IPR000014">
    <property type="entry name" value="PAS"/>
</dbReference>
<name>A0ABV0JVF0_9CYAN</name>
<evidence type="ECO:0000313" key="4">
    <source>
        <dbReference type="Proteomes" id="UP001442494"/>
    </source>
</evidence>
<accession>A0ABV0JVF0</accession>
<reference evidence="3 4" key="1">
    <citation type="submission" date="2022-04" db="EMBL/GenBank/DDBJ databases">
        <title>Positive selection, recombination, and allopatry shape intraspecific diversity of widespread and dominant cyanobacteria.</title>
        <authorList>
            <person name="Wei J."/>
            <person name="Shu W."/>
            <person name="Hu C."/>
        </authorList>
    </citation>
    <scope>NUCLEOTIDE SEQUENCE [LARGE SCALE GENOMIC DNA]</scope>
    <source>
        <strain evidence="3 4">GB2-A5</strain>
    </source>
</reference>
<dbReference type="InterPro" id="IPR013767">
    <property type="entry name" value="PAS_fold"/>
</dbReference>
<evidence type="ECO:0000256" key="1">
    <source>
        <dbReference type="SAM" id="Coils"/>
    </source>
</evidence>
<dbReference type="PROSITE" id="PS50112">
    <property type="entry name" value="PAS"/>
    <property type="match status" value="2"/>
</dbReference>
<dbReference type="NCBIfam" id="TIGR00229">
    <property type="entry name" value="sensory_box"/>
    <property type="match status" value="2"/>
</dbReference>
<dbReference type="Proteomes" id="UP001442494">
    <property type="component" value="Unassembled WGS sequence"/>
</dbReference>
<dbReference type="PANTHER" id="PTHR44757:SF2">
    <property type="entry name" value="BIOFILM ARCHITECTURE MAINTENANCE PROTEIN MBAA"/>
    <property type="match status" value="1"/>
</dbReference>
<gene>
    <name evidence="3" type="ORF">NDI37_19275</name>
</gene>
<dbReference type="EMBL" id="JAMPKK010000047">
    <property type="protein sequence ID" value="MEP0866602.1"/>
    <property type="molecule type" value="Genomic_DNA"/>
</dbReference>
<evidence type="ECO:0000313" key="3">
    <source>
        <dbReference type="EMBL" id="MEP0866602.1"/>
    </source>
</evidence>
<dbReference type="CDD" id="cd00130">
    <property type="entry name" value="PAS"/>
    <property type="match status" value="2"/>
</dbReference>
<evidence type="ECO:0000259" key="2">
    <source>
        <dbReference type="PROSITE" id="PS50112"/>
    </source>
</evidence>
<dbReference type="InterPro" id="IPR001610">
    <property type="entry name" value="PAC"/>
</dbReference>
<dbReference type="SMART" id="SM00086">
    <property type="entry name" value="PAC"/>
    <property type="match status" value="2"/>
</dbReference>
<dbReference type="SMART" id="SM00091">
    <property type="entry name" value="PAS"/>
    <property type="match status" value="2"/>
</dbReference>
<sequence>MNLNRFSQEIKVAHWRAATLNECARKSLLQQQNLVSESFEELYAALEKLQVAQEQLSLLNQKLAAAHQVAQGERQRYQDLLEFIPDPCLVTDMAGVIQEANGAAATMLNVPQRFLVGKPLVLFVVEQERRAFRWELNRLCQVDRLEEWKVHLRSRDREQSMDVSLTVATIRNWGGKAIALRWLLRDITLVERAGEELRLLKEAVQQIEECIIITSAELEEPGPRILFVNPTFTKITGYTPEEIIGKTPRILQGAKTDRSVLEKLRRNLSQGQPFQGEIRNYSKDGKEYKVQLNCAPIHNERGEIKHFLSRQRYIPLEHSNDANCLETPPSPFTVRVGFPNNSDFFSSIAIMRSRSKFLCEH</sequence>
<dbReference type="InterPro" id="IPR035965">
    <property type="entry name" value="PAS-like_dom_sf"/>
</dbReference>
<dbReference type="Pfam" id="PF13426">
    <property type="entry name" value="PAS_9"/>
    <property type="match status" value="1"/>
</dbReference>
<feature type="coiled-coil region" evidence="1">
    <location>
        <begin position="42"/>
        <end position="69"/>
    </location>
</feature>
<dbReference type="InterPro" id="IPR052155">
    <property type="entry name" value="Biofilm_reg_signaling"/>
</dbReference>
<protein>
    <submittedName>
        <fullName evidence="3">PAS domain-containing protein</fullName>
    </submittedName>
</protein>
<dbReference type="SUPFAM" id="SSF55785">
    <property type="entry name" value="PYP-like sensor domain (PAS domain)"/>
    <property type="match status" value="2"/>
</dbReference>
<feature type="domain" description="PAS" evidence="2">
    <location>
        <begin position="73"/>
        <end position="128"/>
    </location>
</feature>